<proteinExistence type="predicted"/>
<evidence type="ECO:0000256" key="6">
    <source>
        <dbReference type="ARBA" id="ARBA00023078"/>
    </source>
</evidence>
<keyword evidence="2" id="KW-0813">Transport</keyword>
<comment type="subcellular location">
    <subcellularLocation>
        <location evidence="1">Membrane</location>
        <topology evidence="1">Single-pass membrane protein</topology>
    </subcellularLocation>
</comment>
<keyword evidence="4" id="KW-0249">Electron transport</keyword>
<dbReference type="EMBL" id="QBMN01000049">
    <property type="protein sequence ID" value="PZO42302.1"/>
    <property type="molecule type" value="Genomic_DNA"/>
</dbReference>
<evidence type="ECO:0000256" key="4">
    <source>
        <dbReference type="ARBA" id="ARBA00022982"/>
    </source>
</evidence>
<evidence type="ECO:0000256" key="9">
    <source>
        <dbReference type="ARBA" id="ARBA00025834"/>
    </source>
</evidence>
<keyword evidence="3 10" id="KW-0812">Transmembrane</keyword>
<protein>
    <submittedName>
        <fullName evidence="11">Cytochrome B6</fullName>
    </submittedName>
</protein>
<feature type="transmembrane region" description="Helical" evidence="10">
    <location>
        <begin position="6"/>
        <end position="25"/>
    </location>
</feature>
<keyword evidence="6" id="KW-0793">Thylakoid</keyword>
<evidence type="ECO:0000256" key="7">
    <source>
        <dbReference type="ARBA" id="ARBA00023136"/>
    </source>
</evidence>
<dbReference type="InterPro" id="IPR007802">
    <property type="entry name" value="Cyt_b6/f_cplx_su6"/>
</dbReference>
<reference evidence="12" key="1">
    <citation type="submission" date="2018-04" db="EMBL/GenBank/DDBJ databases">
        <authorList>
            <person name="Cornet L."/>
        </authorList>
    </citation>
    <scope>NUCLEOTIDE SEQUENCE [LARGE SCALE GENOMIC DNA]</scope>
</reference>
<evidence type="ECO:0000313" key="12">
    <source>
        <dbReference type="Proteomes" id="UP000249081"/>
    </source>
</evidence>
<dbReference type="Proteomes" id="UP000249081">
    <property type="component" value="Unassembled WGS sequence"/>
</dbReference>
<organism evidence="11 12">
    <name type="scientific">Shackletoniella antarctica</name>
    <dbReference type="NCBI Taxonomy" id="268115"/>
    <lineage>
        <taxon>Bacteria</taxon>
        <taxon>Bacillati</taxon>
        <taxon>Cyanobacteriota</taxon>
        <taxon>Cyanophyceae</taxon>
        <taxon>Oculatellales</taxon>
        <taxon>Oculatellaceae</taxon>
        <taxon>Shackletoniella</taxon>
    </lineage>
</organism>
<evidence type="ECO:0000256" key="1">
    <source>
        <dbReference type="ARBA" id="ARBA00004167"/>
    </source>
</evidence>
<comment type="caution">
    <text evidence="11">The sequence shown here is derived from an EMBL/GenBank/DDBJ whole genome shotgun (WGS) entry which is preliminary data.</text>
</comment>
<evidence type="ECO:0000256" key="3">
    <source>
        <dbReference type="ARBA" id="ARBA00022692"/>
    </source>
</evidence>
<evidence type="ECO:0000313" key="11">
    <source>
        <dbReference type="EMBL" id="PZO42302.1"/>
    </source>
</evidence>
<sequence>MGGVIAYVAFLSVMVGTAVGLYFGLRAAKII</sequence>
<comment type="function">
    <text evidence="8">Component of the cytochrome b6-f complex, which mediates electron transfer between photosystem II (PSII) and photosystem I (PSI), cyclic electron flow around PSI, and state transitions. PetL is important for photoautotrophic growth as well as for electron transfer efficiency and stability of the cytochrome b6-f complex.</text>
</comment>
<dbReference type="Pfam" id="PF05115">
    <property type="entry name" value="PetL"/>
    <property type="match status" value="1"/>
</dbReference>
<evidence type="ECO:0000256" key="5">
    <source>
        <dbReference type="ARBA" id="ARBA00022989"/>
    </source>
</evidence>
<dbReference type="GO" id="GO:0009512">
    <property type="term" value="C:cytochrome b6f complex"/>
    <property type="evidence" value="ECO:0007669"/>
    <property type="project" value="InterPro"/>
</dbReference>
<comment type="subunit">
    <text evidence="9">The 4 large subunits of the cytochrome b6-f complex are cytochrome b6, subunit IV (17 kDa polypeptide, PetD), cytochrome f and the Rieske protein, while the 4 small subunits are PetG, PetL, PetM and PetN. The complex functions as a dimer.</text>
</comment>
<evidence type="ECO:0000256" key="8">
    <source>
        <dbReference type="ARBA" id="ARBA00025197"/>
    </source>
</evidence>
<keyword evidence="7 10" id="KW-0472">Membrane</keyword>
<evidence type="ECO:0000256" key="10">
    <source>
        <dbReference type="SAM" id="Phobius"/>
    </source>
</evidence>
<gene>
    <name evidence="11" type="ORF">DCF17_08985</name>
</gene>
<dbReference type="GO" id="GO:0009055">
    <property type="term" value="F:electron transfer activity"/>
    <property type="evidence" value="ECO:0007669"/>
    <property type="project" value="InterPro"/>
</dbReference>
<keyword evidence="5 10" id="KW-1133">Transmembrane helix</keyword>
<dbReference type="GO" id="GO:0016020">
    <property type="term" value="C:membrane"/>
    <property type="evidence" value="ECO:0007669"/>
    <property type="project" value="UniProtKB-SubCell"/>
</dbReference>
<reference evidence="11 12" key="2">
    <citation type="submission" date="2018-06" db="EMBL/GenBank/DDBJ databases">
        <title>Metagenomic assembly of (sub)arctic Cyanobacteria and their associated microbiome from non-axenic cultures.</title>
        <authorList>
            <person name="Baurain D."/>
        </authorList>
    </citation>
    <scope>NUCLEOTIDE SEQUENCE [LARGE SCALE GENOMIC DNA]</scope>
    <source>
        <strain evidence="11">ULC041bin1</strain>
    </source>
</reference>
<evidence type="ECO:0000256" key="2">
    <source>
        <dbReference type="ARBA" id="ARBA00022448"/>
    </source>
</evidence>
<dbReference type="AlphaFoldDB" id="A0A2W4WCT3"/>
<accession>A0A2W4WCT3</accession>
<name>A0A2W4WCT3_9CYAN</name>
<dbReference type="NCBIfam" id="NF008824">
    <property type="entry name" value="PRK11874.1"/>
    <property type="match status" value="1"/>
</dbReference>